<dbReference type="Proteomes" id="UP000237682">
    <property type="component" value="Unassembled WGS sequence"/>
</dbReference>
<name>A0A2S9QB57_9HYPH</name>
<dbReference type="SUPFAM" id="SSF53795">
    <property type="entry name" value="PEP carboxykinase-like"/>
    <property type="match status" value="1"/>
</dbReference>
<dbReference type="OrthoDB" id="9814639at2"/>
<comment type="caution">
    <text evidence="2">The sequence shown here is derived from an EMBL/GenBank/DDBJ whole genome shotgun (WGS) entry which is preliminary data.</text>
</comment>
<dbReference type="Gene3D" id="3.90.550.10">
    <property type="entry name" value="Spore Coat Polysaccharide Biosynthesis Protein SpsA, Chain A"/>
    <property type="match status" value="1"/>
</dbReference>
<accession>A0A2S9QB57</accession>
<reference evidence="2 3" key="1">
    <citation type="submission" date="2018-02" db="EMBL/GenBank/DDBJ databases">
        <title>Whole genome sequencing of endophytic bacterium.</title>
        <authorList>
            <person name="Eedara R."/>
            <person name="Podile A.R."/>
        </authorList>
    </citation>
    <scope>NUCLEOTIDE SEQUENCE [LARGE SCALE GENOMIC DNA]</scope>
    <source>
        <strain evidence="2 3">RP1T</strain>
    </source>
</reference>
<evidence type="ECO:0000313" key="3">
    <source>
        <dbReference type="Proteomes" id="UP000237682"/>
    </source>
</evidence>
<sequence>MPPSQATALAADLAGALQGLACSCSASSHAGCPRRDVTAMHEQGAGEGMSESTISITLCGIDLALIYPDDLDEEIWPYFWHVANGSQRESRPATLRLCRRASGRLELHRDGTLVWKDLSWPEALHPLLDEIGRVVATASIRPVLRAAAVSHQGRVVLIAGPPGCGKTSLAAWLVEKGFEFLADDLVCLGDAETSVRPGALALAPHAPVSARILSSPTFIDAYASLTQAGAVIKPEALAEGHAAERPCALVLVPQRHEGAEPDLHTVSSDRCRFFLELAQHPDQRISAAIEAKLSDFARQVPVVRVRFGQPGDWLDSFLRRTLDAGLPVANAAHQHKIEVRQRLEAAAAVTARPAGDWAFPKPALAGPRKRLSVGMATFDDYDGVYFTLQALRLYHPEVADDIELLVVDNNPNGICGDALRRLAKGSGGFRYIPVAESIGTAVRDFVMQEAAGEHVVCLDCHVLLVPGALARLLGYFEQHPGSNDLLQGPLVSDDLTSLSTHWKAEWAGGMYGTWALDAAGRDPEAPPFDIPMQGLGLYACRRAAWPGYNKLFRGFGGEEGYIHEKFRQAGGRTLCLPFLRWVHRFDRPMGAPYTISWHDRIRNYMIGFDELGLPMAKMLAHFREHVGPSAEPIIRNCWEELERLRITQRG</sequence>
<dbReference type="InterPro" id="IPR027417">
    <property type="entry name" value="P-loop_NTPase"/>
</dbReference>
<evidence type="ECO:0000313" key="2">
    <source>
        <dbReference type="EMBL" id="PRH86550.1"/>
    </source>
</evidence>
<evidence type="ECO:0000259" key="1">
    <source>
        <dbReference type="Pfam" id="PF00535"/>
    </source>
</evidence>
<dbReference type="AlphaFoldDB" id="A0A2S9QB57"/>
<dbReference type="InterPro" id="IPR029044">
    <property type="entry name" value="Nucleotide-diphossugar_trans"/>
</dbReference>
<dbReference type="SUPFAM" id="SSF53448">
    <property type="entry name" value="Nucleotide-diphospho-sugar transferases"/>
    <property type="match status" value="1"/>
</dbReference>
<protein>
    <recommendedName>
        <fullName evidence="1">Glycosyltransferase 2-like domain-containing protein</fullName>
    </recommendedName>
</protein>
<dbReference type="CDD" id="cd00761">
    <property type="entry name" value="Glyco_tranf_GTA_type"/>
    <property type="match status" value="1"/>
</dbReference>
<feature type="domain" description="Glycosyltransferase 2-like" evidence="1">
    <location>
        <begin position="372"/>
        <end position="503"/>
    </location>
</feature>
<organism evidence="2 3">
    <name type="scientific">Labrys okinawensis</name>
    <dbReference type="NCBI Taxonomy" id="346911"/>
    <lineage>
        <taxon>Bacteria</taxon>
        <taxon>Pseudomonadati</taxon>
        <taxon>Pseudomonadota</taxon>
        <taxon>Alphaproteobacteria</taxon>
        <taxon>Hyphomicrobiales</taxon>
        <taxon>Xanthobacteraceae</taxon>
        <taxon>Labrys</taxon>
    </lineage>
</organism>
<dbReference type="InterPro" id="IPR001173">
    <property type="entry name" value="Glyco_trans_2-like"/>
</dbReference>
<gene>
    <name evidence="2" type="ORF">C5L14_14530</name>
</gene>
<keyword evidence="3" id="KW-1185">Reference proteome</keyword>
<dbReference type="Pfam" id="PF00535">
    <property type="entry name" value="Glycos_transf_2"/>
    <property type="match status" value="1"/>
</dbReference>
<proteinExistence type="predicted"/>
<dbReference type="EMBL" id="PUEJ01000005">
    <property type="protein sequence ID" value="PRH86550.1"/>
    <property type="molecule type" value="Genomic_DNA"/>
</dbReference>
<dbReference type="Gene3D" id="3.40.50.300">
    <property type="entry name" value="P-loop containing nucleotide triphosphate hydrolases"/>
    <property type="match status" value="1"/>
</dbReference>